<comment type="caution">
    <text evidence="2">The sequence shown here is derived from an EMBL/GenBank/DDBJ whole genome shotgun (WGS) entry which is preliminary data.</text>
</comment>
<evidence type="ECO:0000313" key="2">
    <source>
        <dbReference type="EMBL" id="RDB60641.1"/>
    </source>
</evidence>
<dbReference type="Pfam" id="PF03780">
    <property type="entry name" value="Asp23"/>
    <property type="match status" value="1"/>
</dbReference>
<organism evidence="2 4">
    <name type="scientific">Slackia isoflavoniconvertens</name>
    <dbReference type="NCBI Taxonomy" id="572010"/>
    <lineage>
        <taxon>Bacteria</taxon>
        <taxon>Bacillati</taxon>
        <taxon>Actinomycetota</taxon>
        <taxon>Coriobacteriia</taxon>
        <taxon>Eggerthellales</taxon>
        <taxon>Eggerthellaceae</taxon>
        <taxon>Slackia</taxon>
    </lineage>
</organism>
<reference evidence="3" key="3">
    <citation type="journal article" date="2019" name="Microbiol. Resour. Announc.">
        <title>Draft Genome Sequences of Type Strains of Gordonibacter faecihominis, Paraeggerthella hongkongensis, Parvibacter caecicola,Slackia equolifaciens, Slackia faecicanis, and Slackia isoflavoniconvertens.</title>
        <authorList>
            <person name="Danylec N."/>
            <person name="Stoll D.A."/>
            <person name="Dotsch A."/>
            <person name="Huch M."/>
        </authorList>
    </citation>
    <scope>NUCLEOTIDE SEQUENCE</scope>
    <source>
        <strain evidence="3">DSM 22006</strain>
    </source>
</reference>
<reference evidence="2 4" key="1">
    <citation type="journal article" date="2018" name="Elife">
        <title>Discovery and characterization of a prevalent human gut bacterial enzyme sufficient for the inactivation of a family of plant toxins.</title>
        <authorList>
            <person name="Koppel N."/>
            <person name="Bisanz J.E."/>
            <person name="Pandelia M.E."/>
            <person name="Turnbaugh P.J."/>
            <person name="Balskus E.P."/>
        </authorList>
    </citation>
    <scope>NUCLEOTIDE SEQUENCE [LARGE SCALE GENOMIC DNA]</scope>
    <source>
        <strain evidence="2 4">OB21 GAM31</strain>
    </source>
</reference>
<dbReference type="Proteomes" id="UP000253975">
    <property type="component" value="Unassembled WGS sequence"/>
</dbReference>
<keyword evidence="5" id="KW-1185">Reference proteome</keyword>
<name>A0A369LM35_9ACTN</name>
<evidence type="ECO:0000313" key="4">
    <source>
        <dbReference type="Proteomes" id="UP000253975"/>
    </source>
</evidence>
<dbReference type="AlphaFoldDB" id="A0A369LM35"/>
<dbReference type="RefSeq" id="WP_114614824.1">
    <property type="nucleotide sequence ID" value="NZ_CALIRK010000023.1"/>
</dbReference>
<dbReference type="EMBL" id="PPTO01000002">
    <property type="protein sequence ID" value="RDB60641.1"/>
    <property type="molecule type" value="Genomic_DNA"/>
</dbReference>
<dbReference type="PANTHER" id="PTHR34297">
    <property type="entry name" value="HYPOTHETICAL CYTOSOLIC PROTEIN-RELATED"/>
    <property type="match status" value="1"/>
</dbReference>
<evidence type="ECO:0000256" key="1">
    <source>
        <dbReference type="ARBA" id="ARBA00005721"/>
    </source>
</evidence>
<dbReference type="GeneID" id="98661757"/>
<proteinExistence type="inferred from homology"/>
<dbReference type="EMBL" id="QIBZ01000001">
    <property type="protein sequence ID" value="RNM37378.1"/>
    <property type="molecule type" value="Genomic_DNA"/>
</dbReference>
<evidence type="ECO:0000313" key="3">
    <source>
        <dbReference type="EMBL" id="RNM37378.1"/>
    </source>
</evidence>
<evidence type="ECO:0000313" key="5">
    <source>
        <dbReference type="Proteomes" id="UP000271472"/>
    </source>
</evidence>
<sequence length="116" mass="12091">MSEELYVDGLGLAPGVMETIVAIAAKEVEGVASVGSSTFTGLRSRFAAKPAGQGIDVSMNEEQGVDVAVHIDVFYGKPIPQVAEAVRQTVADAVATQVGFTVSSVDVYVDGIRFNN</sequence>
<dbReference type="InterPro" id="IPR005531">
    <property type="entry name" value="Asp23"/>
</dbReference>
<reference evidence="5" key="2">
    <citation type="submission" date="2018-05" db="EMBL/GenBank/DDBJ databases">
        <title>Genome Sequencing of selected type strains of the family Eggerthellaceae.</title>
        <authorList>
            <person name="Danylec N."/>
            <person name="Stoll D.A."/>
            <person name="Doetsch A."/>
            <person name="Huch M."/>
        </authorList>
    </citation>
    <scope>NUCLEOTIDE SEQUENCE [LARGE SCALE GENOMIC DNA]</scope>
    <source>
        <strain evidence="5">DSM 22006</strain>
    </source>
</reference>
<accession>A0A369LM35</accession>
<dbReference type="PANTHER" id="PTHR34297:SF1">
    <property type="entry name" value="ASP23_GLS24 FAMILY ENVELOPE STRESS RESPONSE PROTEIN"/>
    <property type="match status" value="1"/>
</dbReference>
<dbReference type="OrthoDB" id="3177640at2"/>
<gene>
    <name evidence="2" type="ORF">C1881_01805</name>
    <name evidence="3" type="ORF">DMP05_00130</name>
</gene>
<dbReference type="Proteomes" id="UP000271472">
    <property type="component" value="Unassembled WGS sequence"/>
</dbReference>
<comment type="similarity">
    <text evidence="1">Belongs to the asp23 family.</text>
</comment>
<protein>
    <submittedName>
        <fullName evidence="2">Asp23/Gls24 family envelope stress response protein</fullName>
    </submittedName>
</protein>